<comment type="similarity">
    <text evidence="2">In the central section; belongs to the CRISPR-associated helicase Cas3 family.</text>
</comment>
<dbReference type="InterPro" id="IPR038257">
    <property type="entry name" value="CRISPR-assoc_Cas3_HD_sf"/>
</dbReference>
<dbReference type="PANTHER" id="PTHR47963">
    <property type="entry name" value="DEAD-BOX ATP-DEPENDENT RNA HELICASE 47, MITOCHONDRIAL"/>
    <property type="match status" value="1"/>
</dbReference>
<dbReference type="GO" id="GO:0046872">
    <property type="term" value="F:metal ion binding"/>
    <property type="evidence" value="ECO:0007669"/>
    <property type="project" value="UniProtKB-KW"/>
</dbReference>
<evidence type="ECO:0000256" key="2">
    <source>
        <dbReference type="ARBA" id="ARBA00009046"/>
    </source>
</evidence>
<dbReference type="Gene3D" id="3.40.50.300">
    <property type="entry name" value="P-loop containing nucleotide triphosphate hydrolases"/>
    <property type="match status" value="2"/>
</dbReference>
<dbReference type="SUPFAM" id="SSF52540">
    <property type="entry name" value="P-loop containing nucleoside triphosphate hydrolases"/>
    <property type="match status" value="1"/>
</dbReference>
<sequence length="739" mass="86177">MNKMDLSKFTAKLYKIIKEDKIIKENKTVREHTDDLLNNLEFLNDLGYINKEAIYNLTKIACEYHDYGKVNREFQNRIKNETKFNEEKEIAHNVLSLYFINPDDFEEEKDYYRVCFAVLYHHYYCDGLKVLSEKNDLIENLLSEFETYELDEFTPMEIGDIKSDDEAILIKGFLNKCDFSASGNTEIEYKNDFLEESLEGLLNSWKIDNKDAKWNELQQFAKNNRDNNIMVVAQTGMGKTEAGLHWIGNNKGFFILPLKTAINAIYNRVSNDIVKENNNEEKHKVALIHSDSLSYYISQNEDTNIVLDHHREGKQLSIPISIATLDQIFDFVFKYKGYEVKLATLSYSKVVIDEIQMYSADLLAYLILGIKTIIRLGGKVAILTATLAPFVKDLLLEDNNKLGFVEGTFVNELKRHNLKIYDDKINADVIYNKYIDNKEKKISNKILVVCNTIKKAQEIYNELKDKNIDNLNILHSKFIKRDRAYKEEQILEFGKTNNIGDGIWISTQIVEASLDIDFDYLFTELSDINALFQRLGRCNRKGVKPAYDYNCYVFLQIERNLLTNGDKGFIDKKIYELSKEALRNVDGLLSEEEKVNIINRTLTTENIKGSDYWSKYTEFFDYVSGLNPYEVDKKDVKLRNIISFDIIPQCIYEKNESEIESLLEIINDEKTDKINRIKSIDKIKSFTVSVGQYDIELLKNKLIMELEVGKYERIPVYKCNYSELGFTRNTKEDVYDNFI</sequence>
<keyword evidence="4" id="KW-0479">Metal-binding</keyword>
<proteinExistence type="inferred from homology"/>
<evidence type="ECO:0000259" key="10">
    <source>
        <dbReference type="PROSITE" id="PS51643"/>
    </source>
</evidence>
<evidence type="ECO:0000256" key="6">
    <source>
        <dbReference type="ARBA" id="ARBA00022801"/>
    </source>
</evidence>
<dbReference type="GO" id="GO:0051607">
    <property type="term" value="P:defense response to virus"/>
    <property type="evidence" value="ECO:0007669"/>
    <property type="project" value="UniProtKB-KW"/>
</dbReference>
<dbReference type="InterPro" id="IPR006474">
    <property type="entry name" value="Helicase_Cas3_CRISPR-ass_core"/>
</dbReference>
<dbReference type="GO" id="GO:0005524">
    <property type="term" value="F:ATP binding"/>
    <property type="evidence" value="ECO:0007669"/>
    <property type="project" value="UniProtKB-KW"/>
</dbReference>
<dbReference type="Proteomes" id="UP000481454">
    <property type="component" value="Unassembled WGS sequence"/>
</dbReference>
<evidence type="ECO:0000256" key="5">
    <source>
        <dbReference type="ARBA" id="ARBA00022741"/>
    </source>
</evidence>
<evidence type="ECO:0000256" key="9">
    <source>
        <dbReference type="ARBA" id="ARBA00023118"/>
    </source>
</evidence>
<comment type="caution">
    <text evidence="11">The sequence shown here is derived from an EMBL/GenBank/DDBJ whole genome shotgun (WGS) entry which is preliminary data.</text>
</comment>
<protein>
    <submittedName>
        <fullName evidence="11">CRISPR-associated helicase Cas3</fullName>
    </submittedName>
</protein>
<dbReference type="InterPro" id="IPR011545">
    <property type="entry name" value="DEAD/DEAH_box_helicase_dom"/>
</dbReference>
<accession>A0AAP6WN06</accession>
<reference evidence="11 12" key="1">
    <citation type="submission" date="2020-02" db="EMBL/GenBank/DDBJ databases">
        <title>Genomic Insights into the Phylogeny and Genetic Plasticity of the Human and Animal Enteric Pathogen Clostridium perfringens.</title>
        <authorList>
            <person name="Feng Y."/>
            <person name="Hu Y."/>
        </authorList>
    </citation>
    <scope>NUCLEOTIDE SEQUENCE [LARGE SCALE GENOMIC DNA]</scope>
    <source>
        <strain evidence="11 12">CP-40</strain>
    </source>
</reference>
<organism evidence="11 12">
    <name type="scientific">Clostridium perfringens</name>
    <dbReference type="NCBI Taxonomy" id="1502"/>
    <lineage>
        <taxon>Bacteria</taxon>
        <taxon>Bacillati</taxon>
        <taxon>Bacillota</taxon>
        <taxon>Clostridia</taxon>
        <taxon>Eubacteriales</taxon>
        <taxon>Clostridiaceae</taxon>
        <taxon>Clostridium</taxon>
    </lineage>
</organism>
<evidence type="ECO:0000256" key="1">
    <source>
        <dbReference type="ARBA" id="ARBA00006847"/>
    </source>
</evidence>
<keyword evidence="7" id="KW-0347">Helicase</keyword>
<dbReference type="NCBIfam" id="TIGR01587">
    <property type="entry name" value="cas3_core"/>
    <property type="match status" value="1"/>
</dbReference>
<keyword evidence="3" id="KW-0540">Nuclease</keyword>
<evidence type="ECO:0000313" key="12">
    <source>
        <dbReference type="Proteomes" id="UP000481454"/>
    </source>
</evidence>
<dbReference type="InterPro" id="IPR006483">
    <property type="entry name" value="CRISPR-assoc_Cas3_HD"/>
</dbReference>
<keyword evidence="8" id="KW-0067">ATP-binding</keyword>
<feature type="domain" description="HD Cas3-type" evidence="10">
    <location>
        <begin position="22"/>
        <end position="180"/>
    </location>
</feature>
<dbReference type="InterPro" id="IPR054712">
    <property type="entry name" value="Cas3-like_dom"/>
</dbReference>
<dbReference type="Pfam" id="PF22590">
    <property type="entry name" value="Cas3-like_C_2"/>
    <property type="match status" value="1"/>
</dbReference>
<dbReference type="Pfam" id="PF00270">
    <property type="entry name" value="DEAD"/>
    <property type="match status" value="1"/>
</dbReference>
<keyword evidence="9" id="KW-0051">Antiviral defense</keyword>
<keyword evidence="5" id="KW-0547">Nucleotide-binding</keyword>
<dbReference type="SMART" id="SM00487">
    <property type="entry name" value="DEXDc"/>
    <property type="match status" value="1"/>
</dbReference>
<evidence type="ECO:0000256" key="7">
    <source>
        <dbReference type="ARBA" id="ARBA00022806"/>
    </source>
</evidence>
<dbReference type="Gene3D" id="1.10.3210.30">
    <property type="match status" value="1"/>
</dbReference>
<dbReference type="GO" id="GO:0003723">
    <property type="term" value="F:RNA binding"/>
    <property type="evidence" value="ECO:0007669"/>
    <property type="project" value="TreeGrafter"/>
</dbReference>
<dbReference type="CDD" id="cd09641">
    <property type="entry name" value="Cas3''_I"/>
    <property type="match status" value="1"/>
</dbReference>
<dbReference type="InterPro" id="IPR050547">
    <property type="entry name" value="DEAD_box_RNA_helicases"/>
</dbReference>
<dbReference type="InterPro" id="IPR014001">
    <property type="entry name" value="Helicase_ATP-bd"/>
</dbReference>
<dbReference type="EMBL" id="JAALLZ010000002">
    <property type="protein sequence ID" value="NGU30001.1"/>
    <property type="molecule type" value="Genomic_DNA"/>
</dbReference>
<evidence type="ECO:0000313" key="11">
    <source>
        <dbReference type="EMBL" id="NGU30001.1"/>
    </source>
</evidence>
<evidence type="ECO:0000256" key="8">
    <source>
        <dbReference type="ARBA" id="ARBA00022840"/>
    </source>
</evidence>
<dbReference type="GO" id="GO:0016787">
    <property type="term" value="F:hydrolase activity"/>
    <property type="evidence" value="ECO:0007669"/>
    <property type="project" value="UniProtKB-KW"/>
</dbReference>
<dbReference type="PROSITE" id="PS51643">
    <property type="entry name" value="HD_CAS3"/>
    <property type="match status" value="1"/>
</dbReference>
<name>A0AAP6WN06_CLOPF</name>
<evidence type="ECO:0000256" key="4">
    <source>
        <dbReference type="ARBA" id="ARBA00022723"/>
    </source>
</evidence>
<dbReference type="GO" id="GO:0004518">
    <property type="term" value="F:nuclease activity"/>
    <property type="evidence" value="ECO:0007669"/>
    <property type="project" value="UniProtKB-KW"/>
</dbReference>
<dbReference type="NCBIfam" id="TIGR01596">
    <property type="entry name" value="cas3_HD"/>
    <property type="match status" value="1"/>
</dbReference>
<dbReference type="PANTHER" id="PTHR47963:SF9">
    <property type="entry name" value="CRISPR-ASSOCIATED ENDONUCLEASE_HELICASE CAS3"/>
    <property type="match status" value="1"/>
</dbReference>
<comment type="similarity">
    <text evidence="1">In the N-terminal section; belongs to the CRISPR-associated nuclease Cas3-HD family.</text>
</comment>
<dbReference type="InterPro" id="IPR027417">
    <property type="entry name" value="P-loop_NTPase"/>
</dbReference>
<dbReference type="GO" id="GO:0003724">
    <property type="term" value="F:RNA helicase activity"/>
    <property type="evidence" value="ECO:0007669"/>
    <property type="project" value="TreeGrafter"/>
</dbReference>
<dbReference type="AlphaFoldDB" id="A0AAP6WN06"/>
<evidence type="ECO:0000256" key="3">
    <source>
        <dbReference type="ARBA" id="ARBA00022722"/>
    </source>
</evidence>
<gene>
    <name evidence="11" type="primary">cas3</name>
    <name evidence="11" type="ORF">G6Z34_07735</name>
</gene>
<keyword evidence="6" id="KW-0378">Hydrolase</keyword>